<evidence type="ECO:0000256" key="1">
    <source>
        <dbReference type="ARBA" id="ARBA00022729"/>
    </source>
</evidence>
<comment type="caution">
    <text evidence="3">The sequence shown here is derived from an EMBL/GenBank/DDBJ whole genome shotgun (WGS) entry which is preliminary data.</text>
</comment>
<dbReference type="Proteomes" id="UP001321492">
    <property type="component" value="Unassembled WGS sequence"/>
</dbReference>
<dbReference type="PANTHER" id="PTHR33376:SF2">
    <property type="entry name" value="DICARBOXYLATE-BINDING PERIPLASMIC PROTEIN"/>
    <property type="match status" value="1"/>
</dbReference>
<sequence length="324" mass="35464">MLRTFLRLTALAGTLAFAALPAHAETKLRIGHNQPEAHPTHTVLLQFADKVKELSKGEVTVTVIPNSQLGDARAMLEQVQNGVLDMSVSSVASLEAFVPEFKVFNLPYLFDSREHFFKVLEGEFGSALLEAGRKKDIVGLFYMDAGARSFYAKKPIKTPDDLKGMKIRVQPSPTNLKMIELMGGAPTPIAWGEVFAALQNGVVDGAENNVTALTIARHGEVAKVFSRDEHTRLPDIVLVGTATLDKLSKAQQQALQLAAKFAAAEHKKAWAAAEETEEKKAREMGVTFAEVDKAAFREKTKPMIEEARKDKLQASVIDRIAASR</sequence>
<dbReference type="SUPFAM" id="SSF53850">
    <property type="entry name" value="Periplasmic binding protein-like II"/>
    <property type="match status" value="1"/>
</dbReference>
<keyword evidence="4" id="KW-1185">Reference proteome</keyword>
<name>A0ABT7ALB9_9HYPH</name>
<reference evidence="3 4" key="1">
    <citation type="submission" date="2023-05" db="EMBL/GenBank/DDBJ databases">
        <title>Chelatococcus sp. nov., a moderately thermophilic bacterium isolated from hot spring microbial mat.</title>
        <authorList>
            <person name="Hu C.-J."/>
            <person name="Li W.-J."/>
        </authorList>
    </citation>
    <scope>NUCLEOTIDE SEQUENCE [LARGE SCALE GENOMIC DNA]</scope>
    <source>
        <strain evidence="3 4">SYSU G07232</strain>
    </source>
</reference>
<evidence type="ECO:0000313" key="4">
    <source>
        <dbReference type="Proteomes" id="UP001321492"/>
    </source>
</evidence>
<proteinExistence type="predicted"/>
<feature type="chain" id="PRO_5047531561" evidence="2">
    <location>
        <begin position="25"/>
        <end position="324"/>
    </location>
</feature>
<dbReference type="InterPro" id="IPR004682">
    <property type="entry name" value="TRAP_DctP"/>
</dbReference>
<dbReference type="InterPro" id="IPR018389">
    <property type="entry name" value="DctP_fam"/>
</dbReference>
<dbReference type="NCBIfam" id="NF037995">
    <property type="entry name" value="TRAP_S1"/>
    <property type="match status" value="1"/>
</dbReference>
<dbReference type="PANTHER" id="PTHR33376">
    <property type="match status" value="1"/>
</dbReference>
<accession>A0ABT7ALB9</accession>
<dbReference type="EMBL" id="JASJEV010000019">
    <property type="protein sequence ID" value="MDJ1160176.1"/>
    <property type="molecule type" value="Genomic_DNA"/>
</dbReference>
<dbReference type="CDD" id="cd13671">
    <property type="entry name" value="PBP2_TRAP_SBP_like_3"/>
    <property type="match status" value="1"/>
</dbReference>
<organism evidence="3 4">
    <name type="scientific">Chelatococcus albus</name>
    <dbReference type="NCBI Taxonomy" id="3047466"/>
    <lineage>
        <taxon>Bacteria</taxon>
        <taxon>Pseudomonadati</taxon>
        <taxon>Pseudomonadota</taxon>
        <taxon>Alphaproteobacteria</taxon>
        <taxon>Hyphomicrobiales</taxon>
        <taxon>Chelatococcaceae</taxon>
        <taxon>Chelatococcus</taxon>
    </lineage>
</organism>
<dbReference type="RefSeq" id="WP_283742177.1">
    <property type="nucleotide sequence ID" value="NZ_JASJEV010000019.1"/>
</dbReference>
<feature type="signal peptide" evidence="2">
    <location>
        <begin position="1"/>
        <end position="24"/>
    </location>
</feature>
<dbReference type="InterPro" id="IPR038404">
    <property type="entry name" value="TRAP_DctP_sf"/>
</dbReference>
<dbReference type="Gene3D" id="3.40.190.170">
    <property type="entry name" value="Bacterial extracellular solute-binding protein, family 7"/>
    <property type="match status" value="1"/>
</dbReference>
<dbReference type="NCBIfam" id="TIGR00787">
    <property type="entry name" value="dctP"/>
    <property type="match status" value="1"/>
</dbReference>
<dbReference type="Pfam" id="PF03480">
    <property type="entry name" value="DctP"/>
    <property type="match status" value="1"/>
</dbReference>
<evidence type="ECO:0000313" key="3">
    <source>
        <dbReference type="EMBL" id="MDJ1160176.1"/>
    </source>
</evidence>
<keyword evidence="1 2" id="KW-0732">Signal</keyword>
<protein>
    <submittedName>
        <fullName evidence="3">TRAP transporter substrate-binding protein</fullName>
    </submittedName>
</protein>
<dbReference type="PIRSF" id="PIRSF006470">
    <property type="entry name" value="DctB"/>
    <property type="match status" value="1"/>
</dbReference>
<evidence type="ECO:0000256" key="2">
    <source>
        <dbReference type="SAM" id="SignalP"/>
    </source>
</evidence>
<gene>
    <name evidence="3" type="ORF">QNA08_18340</name>
</gene>